<dbReference type="Proteomes" id="UP000051984">
    <property type="component" value="Unassembled WGS sequence"/>
</dbReference>
<dbReference type="InterPro" id="IPR011048">
    <property type="entry name" value="Haem_d1_sf"/>
</dbReference>
<reference evidence="2 3" key="1">
    <citation type="journal article" date="2015" name="Genome Announc.">
        <title>Expanding the biotechnology potential of lactobacilli through comparative genomics of 213 strains and associated genera.</title>
        <authorList>
            <person name="Sun Z."/>
            <person name="Harris H.M."/>
            <person name="McCann A."/>
            <person name="Guo C."/>
            <person name="Argimon S."/>
            <person name="Zhang W."/>
            <person name="Yang X."/>
            <person name="Jeffery I.B."/>
            <person name="Cooney J.C."/>
            <person name="Kagawa T.F."/>
            <person name="Liu W."/>
            <person name="Song Y."/>
            <person name="Salvetti E."/>
            <person name="Wrobel A."/>
            <person name="Rasinkangas P."/>
            <person name="Parkhill J."/>
            <person name="Rea M.C."/>
            <person name="O'Sullivan O."/>
            <person name="Ritari J."/>
            <person name="Douillard F.P."/>
            <person name="Paul Ross R."/>
            <person name="Yang R."/>
            <person name="Briner A.E."/>
            <person name="Felis G.E."/>
            <person name="de Vos W.M."/>
            <person name="Barrangou R."/>
            <person name="Klaenhammer T.R."/>
            <person name="Caufield P.W."/>
            <person name="Cui Y."/>
            <person name="Zhang H."/>
            <person name="O'Toole P.W."/>
        </authorList>
    </citation>
    <scope>NUCLEOTIDE SEQUENCE [LARGE SCALE GENOMIC DNA]</scope>
    <source>
        <strain evidence="2 3">DSM 20178</strain>
    </source>
</reference>
<protein>
    <submittedName>
        <fullName evidence="2">3-carboxymuconate cyclase</fullName>
    </submittedName>
</protein>
<gene>
    <name evidence="2" type="ORF">FD51_GL000872</name>
</gene>
<evidence type="ECO:0000313" key="2">
    <source>
        <dbReference type="EMBL" id="KRK11884.1"/>
    </source>
</evidence>
<dbReference type="EMBL" id="AZCT01000013">
    <property type="protein sequence ID" value="KRK11884.1"/>
    <property type="molecule type" value="Genomic_DNA"/>
</dbReference>
<dbReference type="SUPFAM" id="SSF51004">
    <property type="entry name" value="C-terminal (heme d1) domain of cytochrome cd1-nitrite reductase"/>
    <property type="match status" value="1"/>
</dbReference>
<dbReference type="Gene3D" id="2.130.10.10">
    <property type="entry name" value="YVTN repeat-like/Quinoprotein amine dehydrogenase"/>
    <property type="match status" value="1"/>
</dbReference>
<sequence>MKQRLLLGGYTRHGGAGIYAGTFDDTQGQLAAPTPLISDLGSPTYLAVSDDNILYAVDAEGDQGGVASYDLNTNPPRLINRVLAPGSSPAHVSIDENRQLVYASNYHEGRINVYKINRDHSLTATDEVVHSGNGPRPEQDSAHVHFAAVTPDFQRLAVVDLGNDTLTTYAVSDAGKLSDPIVFHTEPGFGPRHIAFNHNQPIAYLLGELSSKVSVLSYDAATGSFELITTLPTIPADYTDHNGAAAIRLSSDQRFLYVSNRGFNSLTVFAVSPDGRNLTQLQQISTAGDFPRDFNFDLTERYILAVNQNTSNGTLYSRDPKTGTLTEQQRDIPTPEAVNVLFLADK</sequence>
<dbReference type="InterPro" id="IPR050282">
    <property type="entry name" value="Cycloisomerase_2"/>
</dbReference>
<dbReference type="Pfam" id="PF10282">
    <property type="entry name" value="Lactonase"/>
    <property type="match status" value="1"/>
</dbReference>
<accession>A0A0R1ER75</accession>
<dbReference type="InterPro" id="IPR019405">
    <property type="entry name" value="Lactonase_7-beta_prop"/>
</dbReference>
<organism evidence="2 3">
    <name type="scientific">Lacticaseibacillus zeae DSM 20178 = KCTC 3804</name>
    <dbReference type="NCBI Taxonomy" id="1423816"/>
    <lineage>
        <taxon>Bacteria</taxon>
        <taxon>Bacillati</taxon>
        <taxon>Bacillota</taxon>
        <taxon>Bacilli</taxon>
        <taxon>Lactobacillales</taxon>
        <taxon>Lactobacillaceae</taxon>
        <taxon>Lacticaseibacillus</taxon>
    </lineage>
</organism>
<dbReference type="PANTHER" id="PTHR30344:SF1">
    <property type="entry name" value="6-PHOSPHOGLUCONOLACTONASE"/>
    <property type="match status" value="1"/>
</dbReference>
<evidence type="ECO:0000256" key="1">
    <source>
        <dbReference type="ARBA" id="ARBA00005564"/>
    </source>
</evidence>
<proteinExistence type="inferred from homology"/>
<dbReference type="PATRIC" id="fig|1423816.3.peg.900"/>
<dbReference type="InterPro" id="IPR015943">
    <property type="entry name" value="WD40/YVTN_repeat-like_dom_sf"/>
</dbReference>
<dbReference type="GO" id="GO:0005829">
    <property type="term" value="C:cytosol"/>
    <property type="evidence" value="ECO:0007669"/>
    <property type="project" value="TreeGrafter"/>
</dbReference>
<evidence type="ECO:0000313" key="3">
    <source>
        <dbReference type="Proteomes" id="UP000051984"/>
    </source>
</evidence>
<comment type="similarity">
    <text evidence="1">Belongs to the cycloisomerase 2 family.</text>
</comment>
<comment type="caution">
    <text evidence="2">The sequence shown here is derived from an EMBL/GenBank/DDBJ whole genome shotgun (WGS) entry which is preliminary data.</text>
</comment>
<dbReference type="AlphaFoldDB" id="A0A0R1ER75"/>
<dbReference type="eggNOG" id="COG2706">
    <property type="taxonomic scope" value="Bacteria"/>
</dbReference>
<dbReference type="GO" id="GO:0017057">
    <property type="term" value="F:6-phosphogluconolactonase activity"/>
    <property type="evidence" value="ECO:0007669"/>
    <property type="project" value="TreeGrafter"/>
</dbReference>
<dbReference type="PANTHER" id="PTHR30344">
    <property type="entry name" value="6-PHOSPHOGLUCONOLACTONASE-RELATED"/>
    <property type="match status" value="1"/>
</dbReference>
<name>A0A0R1ER75_LACZE</name>
<dbReference type="RefSeq" id="WP_010489515.1">
    <property type="nucleotide sequence ID" value="NZ_AZCT01000013.1"/>
</dbReference>